<gene>
    <name evidence="1" type="ORF">AWB83_00728</name>
</gene>
<organism evidence="1 2">
    <name type="scientific">Caballeronia ptereochthonis</name>
    <dbReference type="NCBI Taxonomy" id="1777144"/>
    <lineage>
        <taxon>Bacteria</taxon>
        <taxon>Pseudomonadati</taxon>
        <taxon>Pseudomonadota</taxon>
        <taxon>Betaproteobacteria</taxon>
        <taxon>Burkholderiales</taxon>
        <taxon>Burkholderiaceae</taxon>
        <taxon>Caballeronia</taxon>
    </lineage>
</organism>
<dbReference type="Proteomes" id="UP000054978">
    <property type="component" value="Unassembled WGS sequence"/>
</dbReference>
<comment type="caution">
    <text evidence="1">The sequence shown here is derived from an EMBL/GenBank/DDBJ whole genome shotgun (WGS) entry which is preliminary data.</text>
</comment>
<dbReference type="AlphaFoldDB" id="A0A157ZLU1"/>
<dbReference type="RefSeq" id="WP_087042906.1">
    <property type="nucleotide sequence ID" value="NZ_FCOB02000003.1"/>
</dbReference>
<protein>
    <submittedName>
        <fullName evidence="1">Uncharacterized protein</fullName>
    </submittedName>
</protein>
<dbReference type="EMBL" id="FCOB02000003">
    <property type="protein sequence ID" value="SAK46478.1"/>
    <property type="molecule type" value="Genomic_DNA"/>
</dbReference>
<proteinExistence type="predicted"/>
<reference evidence="1" key="1">
    <citation type="submission" date="2016-01" db="EMBL/GenBank/DDBJ databases">
        <authorList>
            <person name="Peeters C."/>
        </authorList>
    </citation>
    <scope>NUCLEOTIDE SEQUENCE [LARGE SCALE GENOMIC DNA]</scope>
    <source>
        <strain evidence="1">LMG 29326</strain>
    </source>
</reference>
<name>A0A157ZLU1_9BURK</name>
<dbReference type="OrthoDB" id="8756551at2"/>
<evidence type="ECO:0000313" key="2">
    <source>
        <dbReference type="Proteomes" id="UP000054978"/>
    </source>
</evidence>
<accession>A0A157ZLU1</accession>
<evidence type="ECO:0000313" key="1">
    <source>
        <dbReference type="EMBL" id="SAK46478.1"/>
    </source>
</evidence>
<sequence>MSVITVTDLEYERELDHAAMSAISGGGGAPWIYGWITPFSDRQQTLGGAVNIIDVTNNIYDVTNNITNNTVTVGQMVNQFQSVNVSNTGNGATLTVNPNSIAGNRAG</sequence>
<keyword evidence="2" id="KW-1185">Reference proteome</keyword>